<dbReference type="AlphaFoldDB" id="A0A7D5QBL7"/>
<reference evidence="2 3" key="1">
    <citation type="submission" date="2020-06" db="EMBL/GenBank/DDBJ databases">
        <title>NJ-3-1, isolated from saline soil.</title>
        <authorList>
            <person name="Cui H.L."/>
            <person name="Shi X."/>
        </authorList>
    </citation>
    <scope>NUCLEOTIDE SEQUENCE [LARGE SCALE GENOMIC DNA]</scope>
    <source>
        <strain evidence="2 3">NJ-3-1</strain>
    </source>
</reference>
<dbReference type="KEGG" id="halu:HUG12_11605"/>
<evidence type="ECO:0000259" key="1">
    <source>
        <dbReference type="Pfam" id="PF10263"/>
    </source>
</evidence>
<dbReference type="RefSeq" id="WP_179268924.1">
    <property type="nucleotide sequence ID" value="NZ_CP058579.1"/>
</dbReference>
<dbReference type="OrthoDB" id="350006at2157"/>
<protein>
    <submittedName>
        <fullName evidence="2">SprT-like domain-containing protein</fullName>
    </submittedName>
</protein>
<dbReference type="EMBL" id="CP058579">
    <property type="protein sequence ID" value="QLG62339.1"/>
    <property type="molecule type" value="Genomic_DNA"/>
</dbReference>
<proteinExistence type="predicted"/>
<dbReference type="Pfam" id="PF10263">
    <property type="entry name" value="SprT-like"/>
    <property type="match status" value="1"/>
</dbReference>
<name>A0A7D5QBL7_9EURY</name>
<gene>
    <name evidence="2" type="ORF">HUG12_11605</name>
</gene>
<feature type="domain" description="SprT-like" evidence="1">
    <location>
        <begin position="45"/>
        <end position="133"/>
    </location>
</feature>
<keyword evidence="3" id="KW-1185">Reference proteome</keyword>
<evidence type="ECO:0000313" key="3">
    <source>
        <dbReference type="Proteomes" id="UP000509626"/>
    </source>
</evidence>
<sequence length="196" mass="22634">MLAYSRRYARVAVVEFGFDANLDRNVEWRVSRRAKRRAAAVRHPTVPGAEVGVPLDWTAARREHGSALSRSRFDDLDACEVVCSRRAVDAYDEAEWRRTIRHELIHLEQFQRFGTTGHGAWFRERAEAVDADHRCPAFHRGRYLLRCRDCGDVLFDRCRECETTRLAELPPSEQARRVESTACCGAYYELEDTRSG</sequence>
<accession>A0A7D5QBL7</accession>
<dbReference type="GeneID" id="56038114"/>
<evidence type="ECO:0000313" key="2">
    <source>
        <dbReference type="EMBL" id="QLG62339.1"/>
    </source>
</evidence>
<dbReference type="Proteomes" id="UP000509626">
    <property type="component" value="Chromosome"/>
</dbReference>
<organism evidence="2 3">
    <name type="scientific">Halorarum salinum</name>
    <dbReference type="NCBI Taxonomy" id="2743089"/>
    <lineage>
        <taxon>Archaea</taxon>
        <taxon>Methanobacteriati</taxon>
        <taxon>Methanobacteriota</taxon>
        <taxon>Stenosarchaea group</taxon>
        <taxon>Halobacteria</taxon>
        <taxon>Halobacteriales</taxon>
        <taxon>Haloferacaceae</taxon>
        <taxon>Halorarum</taxon>
    </lineage>
</organism>
<dbReference type="InterPro" id="IPR006640">
    <property type="entry name" value="SprT-like_domain"/>
</dbReference>
<dbReference type="GO" id="GO:0006950">
    <property type="term" value="P:response to stress"/>
    <property type="evidence" value="ECO:0007669"/>
    <property type="project" value="UniProtKB-ARBA"/>
</dbReference>